<protein>
    <recommendedName>
        <fullName evidence="9">PGAP1-like protein</fullName>
    </recommendedName>
</protein>
<evidence type="ECO:0000256" key="2">
    <source>
        <dbReference type="ARBA" id="ARBA00004370"/>
    </source>
</evidence>
<dbReference type="Pfam" id="PF20284">
    <property type="entry name" value="CTD8"/>
    <property type="match status" value="1"/>
</dbReference>
<evidence type="ECO:0000259" key="5">
    <source>
        <dbReference type="Pfam" id="PF05057"/>
    </source>
</evidence>
<keyword evidence="4" id="KW-0472">Membrane</keyword>
<dbReference type="EMBL" id="WSRQ01000079">
    <property type="protein sequence ID" value="MVX66918.1"/>
    <property type="molecule type" value="Genomic_DNA"/>
</dbReference>
<dbReference type="GO" id="GO:0016020">
    <property type="term" value="C:membrane"/>
    <property type="evidence" value="ECO:0007669"/>
    <property type="project" value="UniProtKB-SubCell"/>
</dbReference>
<accession>A0A964RSL4</accession>
<dbReference type="Proteomes" id="UP000656077">
    <property type="component" value="Unassembled WGS sequence"/>
</dbReference>
<dbReference type="AlphaFoldDB" id="A0A964RSL4"/>
<dbReference type="PANTHER" id="PTHR48182:SF2">
    <property type="entry name" value="PROTEIN SERAC1"/>
    <property type="match status" value="1"/>
</dbReference>
<proteinExistence type="predicted"/>
<organism evidence="7 8">
    <name type="scientific">Clostridium chromiireducens</name>
    <dbReference type="NCBI Taxonomy" id="225345"/>
    <lineage>
        <taxon>Bacteria</taxon>
        <taxon>Bacillati</taxon>
        <taxon>Bacillota</taxon>
        <taxon>Clostridia</taxon>
        <taxon>Eubacteriales</taxon>
        <taxon>Clostridiaceae</taxon>
        <taxon>Clostridium</taxon>
    </lineage>
</organism>
<dbReference type="Gene3D" id="3.40.50.1820">
    <property type="entry name" value="alpha/beta hydrolase"/>
    <property type="match status" value="1"/>
</dbReference>
<dbReference type="InterPro" id="IPR046912">
    <property type="entry name" value="ABC-3C_CTD8"/>
</dbReference>
<evidence type="ECO:0000256" key="3">
    <source>
        <dbReference type="ARBA" id="ARBA00022824"/>
    </source>
</evidence>
<dbReference type="InterPro" id="IPR052374">
    <property type="entry name" value="SERAC1"/>
</dbReference>
<evidence type="ECO:0000256" key="4">
    <source>
        <dbReference type="ARBA" id="ARBA00023136"/>
    </source>
</evidence>
<keyword evidence="3" id="KW-0256">Endoplasmic reticulum</keyword>
<evidence type="ECO:0000259" key="6">
    <source>
        <dbReference type="Pfam" id="PF20284"/>
    </source>
</evidence>
<name>A0A964RSL4_9CLOT</name>
<evidence type="ECO:0008006" key="9">
    <source>
        <dbReference type="Google" id="ProtNLM"/>
    </source>
</evidence>
<dbReference type="PANTHER" id="PTHR48182">
    <property type="entry name" value="PROTEIN SERAC1"/>
    <property type="match status" value="1"/>
</dbReference>
<comment type="subcellular location">
    <subcellularLocation>
        <location evidence="1">Endoplasmic reticulum</location>
    </subcellularLocation>
    <subcellularLocation>
        <location evidence="2">Membrane</location>
    </subcellularLocation>
</comment>
<evidence type="ECO:0000313" key="7">
    <source>
        <dbReference type="EMBL" id="MVX66918.1"/>
    </source>
</evidence>
<dbReference type="SUPFAM" id="SSF53474">
    <property type="entry name" value="alpha/beta-Hydrolases"/>
    <property type="match status" value="1"/>
</dbReference>
<dbReference type="InterPro" id="IPR029058">
    <property type="entry name" value="AB_hydrolase_fold"/>
</dbReference>
<sequence length="419" mass="48426">MLLRPPIEFIKQKNSKNLLIFIHGFTSDSNTWCNSSDKALPEMLIEEDFIKENFDMAYFNYFTELSDFKKTRFGVSLVKTIFGGKSEAKKNVGIKSLSDHLKSSIDIYCDDYENIILIAHSMGGLISKSYILEELEESDNTKVKLFISLAVPHKGSDWANIGAQLFKSNPQVIDLKPLSDFLDKINNDWIQQKNTLPKTIYYYGQFDVVVPEKNAISFQVEKQLKVTCNSDHFNICKPENKTHIVYQGIKKNLSSFIREQQYIEDMEPKPFVDDGKLDNEVFVLKLLIADIHSHLITDSKETFFEAEYMMKALTSAGYKLDELNQLYKNIERLYHIYFVKFVEGNEIKSSNDLVAKIFENIIEKDKEFLKTAIPLIDANKKTGMLSQLANDMEKDIWWAKNQSIKDIDEFRKAKAKDAK</sequence>
<gene>
    <name evidence="7" type="ORF">GKZ28_24990</name>
</gene>
<dbReference type="InterPro" id="IPR007751">
    <property type="entry name" value="DUF676_lipase-like"/>
</dbReference>
<evidence type="ECO:0000256" key="1">
    <source>
        <dbReference type="ARBA" id="ARBA00004240"/>
    </source>
</evidence>
<comment type="caution">
    <text evidence="7">The sequence shown here is derived from an EMBL/GenBank/DDBJ whole genome shotgun (WGS) entry which is preliminary data.</text>
</comment>
<evidence type="ECO:0000313" key="8">
    <source>
        <dbReference type="Proteomes" id="UP000656077"/>
    </source>
</evidence>
<feature type="domain" description="DUF676" evidence="5">
    <location>
        <begin position="13"/>
        <end position="157"/>
    </location>
</feature>
<dbReference type="Pfam" id="PF05057">
    <property type="entry name" value="DUF676"/>
    <property type="match status" value="1"/>
</dbReference>
<feature type="domain" description="ABC-three component systems C-terminal" evidence="6">
    <location>
        <begin position="273"/>
        <end position="401"/>
    </location>
</feature>
<reference evidence="7" key="1">
    <citation type="submission" date="2019-12" db="EMBL/GenBank/DDBJ databases">
        <title>Microbes associate with the intestines of laboratory mice.</title>
        <authorList>
            <person name="Navarre W."/>
            <person name="Wong E."/>
        </authorList>
    </citation>
    <scope>NUCLEOTIDE SEQUENCE</scope>
    <source>
        <strain evidence="7">NM79_F5</strain>
    </source>
</reference>